<dbReference type="Pfam" id="PF13424">
    <property type="entry name" value="TPR_12"/>
    <property type="match status" value="1"/>
</dbReference>
<sequence>MTSTFTISEEDTSRAWQRLMDQGRTTLARRTLEVSLHHFTTALHMCETYPGLAKNKYLVLGNLGWISRLSGKYPQAIETLEQALALADALPGPPTRERVQIAGELGTIYRLMDRHEDAQRVFAEQYKVAKGMDLRGATCRAIGNLGMANYQRAAALWEQQQEEKKEKENGKDNPDVVHQVRDLVKLAMEQLQERIQRASVIESYEDRVRGSHGSTTRGNKARGWATTGHCRLSLCSTLLASIDPKNRHEMLGQAEEHAETGFQRANYDTGLTFSRFFLGRVLLQRGRKDEALEYFDAHKDEKGSYWYPKMSTPAILFSKEHSNEHRGYLRELVDAGADLDTIDDEGYDALEYTIFNGDRASEDIIINGLRKRGVSESKIKERLDTAHLRKGYREIFQEKLRPLLYQGKKDTIKNIRRVYAETIAADAQKSKVFDHLKYIRYTDFENFGRLPRSSDGLVRSFKLGPNGEDDNHVDLLIFFSYRWINTDRSLNTPDDAEHTQYRRMLLAVEQFLGEPGNQWIEREKLCIWMDFACVDQDDPSKGVSSLPIIITQCDLTISLIDDQYFERAWCCVEAKMAGALVYGRETHKWYEQIPVFRKEDDGKVQVTTWELQQRINHYVDMENKKLTFESDRPKVVFLGRQSTFLELIN</sequence>
<gene>
    <name evidence="1" type="ORF">B0T16DRAFT_329256</name>
</gene>
<dbReference type="EMBL" id="JAULSV010000004">
    <property type="protein sequence ID" value="KAK0647102.1"/>
    <property type="molecule type" value="Genomic_DNA"/>
</dbReference>
<organism evidence="1 2">
    <name type="scientific">Cercophora newfieldiana</name>
    <dbReference type="NCBI Taxonomy" id="92897"/>
    <lineage>
        <taxon>Eukaryota</taxon>
        <taxon>Fungi</taxon>
        <taxon>Dikarya</taxon>
        <taxon>Ascomycota</taxon>
        <taxon>Pezizomycotina</taxon>
        <taxon>Sordariomycetes</taxon>
        <taxon>Sordariomycetidae</taxon>
        <taxon>Sordariales</taxon>
        <taxon>Lasiosphaeriaceae</taxon>
        <taxon>Cercophora</taxon>
    </lineage>
</organism>
<keyword evidence="2" id="KW-1185">Reference proteome</keyword>
<accession>A0AA39Y6S9</accession>
<dbReference type="Proteomes" id="UP001174936">
    <property type="component" value="Unassembled WGS sequence"/>
</dbReference>
<proteinExistence type="predicted"/>
<name>A0AA39Y6S9_9PEZI</name>
<comment type="caution">
    <text evidence="1">The sequence shown here is derived from an EMBL/GenBank/DDBJ whole genome shotgun (WGS) entry which is preliminary data.</text>
</comment>
<dbReference type="SMART" id="SM00028">
    <property type="entry name" value="TPR"/>
    <property type="match status" value="3"/>
</dbReference>
<dbReference type="InterPro" id="IPR011990">
    <property type="entry name" value="TPR-like_helical_dom_sf"/>
</dbReference>
<dbReference type="Gene3D" id="1.25.40.10">
    <property type="entry name" value="Tetratricopeptide repeat domain"/>
    <property type="match status" value="1"/>
</dbReference>
<dbReference type="SUPFAM" id="SSF48452">
    <property type="entry name" value="TPR-like"/>
    <property type="match status" value="1"/>
</dbReference>
<evidence type="ECO:0000313" key="2">
    <source>
        <dbReference type="Proteomes" id="UP001174936"/>
    </source>
</evidence>
<reference evidence="1" key="1">
    <citation type="submission" date="2023-06" db="EMBL/GenBank/DDBJ databases">
        <title>Genome-scale phylogeny and comparative genomics of the fungal order Sordariales.</title>
        <authorList>
            <consortium name="Lawrence Berkeley National Laboratory"/>
            <person name="Hensen N."/>
            <person name="Bonometti L."/>
            <person name="Westerberg I."/>
            <person name="Brannstrom I.O."/>
            <person name="Guillou S."/>
            <person name="Cros-Aarteil S."/>
            <person name="Calhoun S."/>
            <person name="Haridas S."/>
            <person name="Kuo A."/>
            <person name="Mondo S."/>
            <person name="Pangilinan J."/>
            <person name="Riley R."/>
            <person name="Labutti K."/>
            <person name="Andreopoulos B."/>
            <person name="Lipzen A."/>
            <person name="Chen C."/>
            <person name="Yanf M."/>
            <person name="Daum C."/>
            <person name="Ng V."/>
            <person name="Clum A."/>
            <person name="Steindorff A."/>
            <person name="Ohm R."/>
            <person name="Martin F."/>
            <person name="Silar P."/>
            <person name="Natvig D."/>
            <person name="Lalanne C."/>
            <person name="Gautier V."/>
            <person name="Ament-Velasquez S.L."/>
            <person name="Kruys A."/>
            <person name="Hutchinson M.I."/>
            <person name="Powell A.J."/>
            <person name="Barry K."/>
            <person name="Miller A.N."/>
            <person name="Grigoriev I.V."/>
            <person name="Debuchy R."/>
            <person name="Gladieux P."/>
            <person name="Thoren M.H."/>
            <person name="Johannesson H."/>
        </authorList>
    </citation>
    <scope>NUCLEOTIDE SEQUENCE</scope>
    <source>
        <strain evidence="1">SMH2532-1</strain>
    </source>
</reference>
<evidence type="ECO:0000313" key="1">
    <source>
        <dbReference type="EMBL" id="KAK0647102.1"/>
    </source>
</evidence>
<dbReference type="AlphaFoldDB" id="A0AA39Y6S9"/>
<protein>
    <submittedName>
        <fullName evidence="1">Uncharacterized protein</fullName>
    </submittedName>
</protein>
<dbReference type="InterPro" id="IPR019734">
    <property type="entry name" value="TPR_rpt"/>
</dbReference>